<accession>A0A4U6T4G2</accession>
<keyword evidence="3" id="KW-1185">Reference proteome</keyword>
<dbReference type="AlphaFoldDB" id="A0A4U6T4G2"/>
<proteinExistence type="predicted"/>
<evidence type="ECO:0000313" key="3">
    <source>
        <dbReference type="Proteomes" id="UP000298652"/>
    </source>
</evidence>
<dbReference type="EMBL" id="CM016560">
    <property type="protein sequence ID" value="TKV96577.1"/>
    <property type="molecule type" value="Genomic_DNA"/>
</dbReference>
<evidence type="ECO:0000256" key="1">
    <source>
        <dbReference type="SAM" id="SignalP"/>
    </source>
</evidence>
<feature type="chain" id="PRO_5020322518" evidence="1">
    <location>
        <begin position="22"/>
        <end position="37"/>
    </location>
</feature>
<evidence type="ECO:0000313" key="2">
    <source>
        <dbReference type="EMBL" id="TKV96577.1"/>
    </source>
</evidence>
<sequence>MFHAAMVGWLAIALHENLILSFTVKFAQFDFSVKMIC</sequence>
<organism evidence="2 3">
    <name type="scientific">Setaria viridis</name>
    <name type="common">Green bristlegrass</name>
    <name type="synonym">Setaria italica subsp. viridis</name>
    <dbReference type="NCBI Taxonomy" id="4556"/>
    <lineage>
        <taxon>Eukaryota</taxon>
        <taxon>Viridiplantae</taxon>
        <taxon>Streptophyta</taxon>
        <taxon>Embryophyta</taxon>
        <taxon>Tracheophyta</taxon>
        <taxon>Spermatophyta</taxon>
        <taxon>Magnoliopsida</taxon>
        <taxon>Liliopsida</taxon>
        <taxon>Poales</taxon>
        <taxon>Poaceae</taxon>
        <taxon>PACMAD clade</taxon>
        <taxon>Panicoideae</taxon>
        <taxon>Panicodae</taxon>
        <taxon>Paniceae</taxon>
        <taxon>Cenchrinae</taxon>
        <taxon>Setaria</taxon>
    </lineage>
</organism>
<gene>
    <name evidence="2" type="ORF">SEVIR_9G437050v2</name>
</gene>
<dbReference type="Proteomes" id="UP000298652">
    <property type="component" value="Chromosome 9"/>
</dbReference>
<dbReference type="Gramene" id="TKV96577">
    <property type="protein sequence ID" value="TKV96577"/>
    <property type="gene ID" value="SEVIR_9G437050v2"/>
</dbReference>
<name>A0A4U6T4G2_SETVI</name>
<reference evidence="2" key="1">
    <citation type="submission" date="2019-03" db="EMBL/GenBank/DDBJ databases">
        <title>WGS assembly of Setaria viridis.</title>
        <authorList>
            <person name="Huang P."/>
            <person name="Jenkins J."/>
            <person name="Grimwood J."/>
            <person name="Barry K."/>
            <person name="Healey A."/>
            <person name="Mamidi S."/>
            <person name="Sreedasyam A."/>
            <person name="Shu S."/>
            <person name="Feldman M."/>
            <person name="Wu J."/>
            <person name="Yu Y."/>
            <person name="Chen C."/>
            <person name="Johnson J."/>
            <person name="Rokhsar D."/>
            <person name="Baxter I."/>
            <person name="Schmutz J."/>
            <person name="Brutnell T."/>
            <person name="Kellogg E."/>
        </authorList>
    </citation>
    <scope>NUCLEOTIDE SEQUENCE [LARGE SCALE GENOMIC DNA]</scope>
</reference>
<keyword evidence="1" id="KW-0732">Signal</keyword>
<feature type="signal peptide" evidence="1">
    <location>
        <begin position="1"/>
        <end position="21"/>
    </location>
</feature>
<protein>
    <submittedName>
        <fullName evidence="2">Uncharacterized protein</fullName>
    </submittedName>
</protein>